<dbReference type="RefSeq" id="WP_009750737.1">
    <property type="nucleotide sequence ID" value="NZ_CP022022.1"/>
</dbReference>
<name>A0A1Z4BLK4_9FLAO</name>
<dbReference type="Proteomes" id="UP000197007">
    <property type="component" value="Chromosome"/>
</dbReference>
<evidence type="ECO:0000313" key="2">
    <source>
        <dbReference type="Proteomes" id="UP000197007"/>
    </source>
</evidence>
<accession>A0A1Z4BLK4</accession>
<reference evidence="2" key="1">
    <citation type="submission" date="2017-06" db="EMBL/GenBank/DDBJ databases">
        <title>Complete genome sequence of Capnocytophaga sp. KCOM 1579 (=ChDC OS43) isolated from a human refractory periapical abscess lesion.</title>
        <authorList>
            <person name="Kook J.-K."/>
            <person name="Park S.-N."/>
            <person name="Lim Y.K."/>
            <person name="Roh H."/>
        </authorList>
    </citation>
    <scope>NUCLEOTIDE SEQUENCE [LARGE SCALE GENOMIC DNA]</scope>
    <source>
        <strain evidence="2">ChDC OS43</strain>
    </source>
</reference>
<gene>
    <name evidence="1" type="ORF">CBG49_03070</name>
</gene>
<proteinExistence type="predicted"/>
<dbReference type="EMBL" id="CP022022">
    <property type="protein sequence ID" value="ASF42145.1"/>
    <property type="molecule type" value="Genomic_DNA"/>
</dbReference>
<dbReference type="AlphaFoldDB" id="A0A1Z4BLK4"/>
<keyword evidence="2" id="KW-1185">Reference proteome</keyword>
<organism evidence="1 2">
    <name type="scientific">Capnocytophaga endodontalis</name>
    <dbReference type="NCBI Taxonomy" id="2708117"/>
    <lineage>
        <taxon>Bacteria</taxon>
        <taxon>Pseudomonadati</taxon>
        <taxon>Bacteroidota</taxon>
        <taxon>Flavobacteriia</taxon>
        <taxon>Flavobacteriales</taxon>
        <taxon>Flavobacteriaceae</taxon>
        <taxon>Capnocytophaga</taxon>
    </lineage>
</organism>
<sequence>MRFFTFILSLYLLALTGLPCTDMLEGEESSASYEFVTAPTGEHSHFHLDSCSPFCICTCCQMVISTPTTYEALTIAQATATIPSYSYPLTVWSSNCYGNIWTPPKI</sequence>
<dbReference type="Pfam" id="PF20365">
    <property type="entry name" value="DUF6660"/>
    <property type="match status" value="1"/>
</dbReference>
<dbReference type="KEGG" id="capn:CBG49_03070"/>
<dbReference type="InterPro" id="IPR046601">
    <property type="entry name" value="DUF6660"/>
</dbReference>
<evidence type="ECO:0000313" key="1">
    <source>
        <dbReference type="EMBL" id="ASF42145.1"/>
    </source>
</evidence>
<protein>
    <submittedName>
        <fullName evidence="1">Uncharacterized protein</fullName>
    </submittedName>
</protein>